<keyword evidence="2" id="KW-0808">Transferase</keyword>
<evidence type="ECO:0000259" key="1">
    <source>
        <dbReference type="PROSITE" id="PS51186"/>
    </source>
</evidence>
<dbReference type="AlphaFoldDB" id="A0ABC8AX16"/>
<dbReference type="InterPro" id="IPR016181">
    <property type="entry name" value="Acyl_CoA_acyltransferase"/>
</dbReference>
<reference evidence="4" key="1">
    <citation type="submission" date="2015-07" db="EMBL/GenBank/DDBJ databases">
        <title>Nocardia seriolae U-1 whole genome shotgun sequence.</title>
        <authorList>
            <person name="Imajoh M."/>
            <person name="Fukumoto Y."/>
            <person name="Sukeda M."/>
            <person name="Yamane J."/>
            <person name="Yamasaki K."/>
            <person name="Shimizu M."/>
            <person name="Ohnishi K."/>
            <person name="Oshima S."/>
        </authorList>
    </citation>
    <scope>NUCLEOTIDE SEQUENCE [LARGE SCALE GENOMIC DNA]</scope>
    <source>
        <strain evidence="4">U-1</strain>
    </source>
</reference>
<evidence type="ECO:0000313" key="5">
    <source>
        <dbReference type="Proteomes" id="UP000180166"/>
    </source>
</evidence>
<sequence length="202" mass="22335">MGITVRPAQLSDIPELARVLGIAFCDDPIVAWLIRDDATRARRASLLFTAQARHHFIPVGGAEVACNDANSIVGVALWAPPGRWHVDDATTLRQLPSLVRAFRHRLPTVARMAERMMAAHPREPHWYLAAIGTLPGVRGCGYGRALLDSRLERCDAEGLPAYLESSKPANVPYYERFGFETDGTLDATDGGPPLWPMWRTPR</sequence>
<dbReference type="Pfam" id="PF00583">
    <property type="entry name" value="Acetyltransf_1"/>
    <property type="match status" value="1"/>
</dbReference>
<keyword evidence="4" id="KW-1185">Reference proteome</keyword>
<evidence type="ECO:0000313" key="3">
    <source>
        <dbReference type="EMBL" id="GAP31181.1"/>
    </source>
</evidence>
<dbReference type="Proteomes" id="UP000180166">
    <property type="component" value="Chromosome"/>
</dbReference>
<feature type="domain" description="N-acetyltransferase" evidence="1">
    <location>
        <begin position="3"/>
        <end position="202"/>
    </location>
</feature>
<protein>
    <submittedName>
        <fullName evidence="3">GNAT family acetyltransferase</fullName>
    </submittedName>
    <submittedName>
        <fullName evidence="2">Puromycin N-acetyltransferase</fullName>
        <ecNumber evidence="2">2.3.1.-</ecNumber>
    </submittedName>
</protein>
<dbReference type="InterPro" id="IPR000182">
    <property type="entry name" value="GNAT_dom"/>
</dbReference>
<name>A0ABC8AX16_9NOCA</name>
<dbReference type="GO" id="GO:0016746">
    <property type="term" value="F:acyltransferase activity"/>
    <property type="evidence" value="ECO:0007669"/>
    <property type="project" value="UniProtKB-KW"/>
</dbReference>
<dbReference type="EMBL" id="BBYQ01000106">
    <property type="protein sequence ID" value="GAP31181.1"/>
    <property type="molecule type" value="Genomic_DNA"/>
</dbReference>
<dbReference type="EC" id="2.3.1.-" evidence="2"/>
<accession>A0ABC8AX16</accession>
<dbReference type="KEGG" id="nsr:NS506_04491"/>
<dbReference type="PROSITE" id="PS51186">
    <property type="entry name" value="GNAT"/>
    <property type="match status" value="1"/>
</dbReference>
<reference evidence="2 5" key="3">
    <citation type="submission" date="2016-10" db="EMBL/GenBank/DDBJ databases">
        <title>Genome sequence of Nocardia seriolae strain EM150506, isolated from Anguila japonica.</title>
        <authorList>
            <person name="Han H.-J."/>
        </authorList>
    </citation>
    <scope>NUCLEOTIDE SEQUENCE [LARGE SCALE GENOMIC DNA]</scope>
    <source>
        <strain evidence="2 5">EM150506</strain>
    </source>
</reference>
<dbReference type="PANTHER" id="PTHR42791:SF1">
    <property type="entry name" value="N-ACETYLTRANSFERASE DOMAIN-CONTAINING PROTEIN"/>
    <property type="match status" value="1"/>
</dbReference>
<dbReference type="Proteomes" id="UP000037179">
    <property type="component" value="Unassembled WGS sequence"/>
</dbReference>
<dbReference type="EMBL" id="CP017839">
    <property type="protein sequence ID" value="APA98539.1"/>
    <property type="molecule type" value="Genomic_DNA"/>
</dbReference>
<gene>
    <name evidence="2" type="ORF">NS506_04491</name>
    <name evidence="3" type="ORF">NSK11_contig00106-0009</name>
</gene>
<dbReference type="Gene3D" id="3.40.630.30">
    <property type="match status" value="1"/>
</dbReference>
<evidence type="ECO:0000313" key="4">
    <source>
        <dbReference type="Proteomes" id="UP000037179"/>
    </source>
</evidence>
<dbReference type="InterPro" id="IPR052523">
    <property type="entry name" value="Trichothecene_AcTrans"/>
</dbReference>
<dbReference type="SUPFAM" id="SSF55729">
    <property type="entry name" value="Acyl-CoA N-acyltransferases (Nat)"/>
    <property type="match status" value="1"/>
</dbReference>
<dbReference type="CDD" id="cd04301">
    <property type="entry name" value="NAT_SF"/>
    <property type="match status" value="1"/>
</dbReference>
<dbReference type="PANTHER" id="PTHR42791">
    <property type="entry name" value="GNAT FAMILY ACETYLTRANSFERASE"/>
    <property type="match status" value="1"/>
</dbReference>
<keyword evidence="2" id="KW-0012">Acyltransferase</keyword>
<proteinExistence type="predicted"/>
<dbReference type="RefSeq" id="WP_045438848.1">
    <property type="nucleotide sequence ID" value="NZ_AP028459.1"/>
</dbReference>
<reference evidence="3 4" key="2">
    <citation type="journal article" date="2016" name="Genome Announc.">
        <title>Draft Genome Sequence of Erythromycin- and Oxytetracycline-Sensitive Nocardia seriolae Strain U-1 (NBRC 110359).</title>
        <authorList>
            <person name="Imajoh M."/>
            <person name="Sukeda M."/>
            <person name="Shimizu M."/>
            <person name="Yamane J."/>
            <person name="Ohnishi K."/>
            <person name="Oshima S."/>
        </authorList>
    </citation>
    <scope>NUCLEOTIDE SEQUENCE [LARGE SCALE GENOMIC DNA]</scope>
    <source>
        <strain evidence="3 4">U-1</strain>
    </source>
</reference>
<organism evidence="2 5">
    <name type="scientific">Nocardia seriolae</name>
    <dbReference type="NCBI Taxonomy" id="37332"/>
    <lineage>
        <taxon>Bacteria</taxon>
        <taxon>Bacillati</taxon>
        <taxon>Actinomycetota</taxon>
        <taxon>Actinomycetes</taxon>
        <taxon>Mycobacteriales</taxon>
        <taxon>Nocardiaceae</taxon>
        <taxon>Nocardia</taxon>
    </lineage>
</organism>
<evidence type="ECO:0000313" key="2">
    <source>
        <dbReference type="EMBL" id="APA98539.1"/>
    </source>
</evidence>